<keyword evidence="5" id="KW-1185">Reference proteome</keyword>
<accession>A0A834ZHX6</accession>
<dbReference type="PANTHER" id="PTHR45666:SF18">
    <property type="entry name" value="TYPE IV INOSITOL POLYPHOSPHATE 5-PHOSPHATASE 9"/>
    <property type="match status" value="1"/>
</dbReference>
<dbReference type="GO" id="GO:0034485">
    <property type="term" value="F:phosphatidylinositol-3,4,5-trisphosphate 5-phosphatase activity"/>
    <property type="evidence" value="ECO:0007669"/>
    <property type="project" value="TreeGrafter"/>
</dbReference>
<dbReference type="InterPro" id="IPR036691">
    <property type="entry name" value="Endo/exonu/phosph_ase_sf"/>
</dbReference>
<proteinExistence type="inferred from homology"/>
<organism evidence="4 5">
    <name type="scientific">Tetracentron sinense</name>
    <name type="common">Spur-leaf</name>
    <dbReference type="NCBI Taxonomy" id="13715"/>
    <lineage>
        <taxon>Eukaryota</taxon>
        <taxon>Viridiplantae</taxon>
        <taxon>Streptophyta</taxon>
        <taxon>Embryophyta</taxon>
        <taxon>Tracheophyta</taxon>
        <taxon>Spermatophyta</taxon>
        <taxon>Magnoliopsida</taxon>
        <taxon>Trochodendrales</taxon>
        <taxon>Trochodendraceae</taxon>
        <taxon>Tetracentron</taxon>
    </lineage>
</organism>
<dbReference type="SUPFAM" id="SSF56219">
    <property type="entry name" value="DNase I-like"/>
    <property type="match status" value="1"/>
</dbReference>
<evidence type="ECO:0000313" key="4">
    <source>
        <dbReference type="EMBL" id="KAF8407559.1"/>
    </source>
</evidence>
<dbReference type="PANTHER" id="PTHR45666">
    <property type="entry name" value="TYPE IV INOSITOL POLYPHOSPHATE 5-PHOSPHATASE 9"/>
    <property type="match status" value="1"/>
</dbReference>
<dbReference type="GO" id="GO:0004445">
    <property type="term" value="F:inositol-polyphosphate 5-phosphatase activity"/>
    <property type="evidence" value="ECO:0007669"/>
    <property type="project" value="InterPro"/>
</dbReference>
<dbReference type="Gene3D" id="3.60.10.10">
    <property type="entry name" value="Endonuclease/exonuclease/phosphatase"/>
    <property type="match status" value="1"/>
</dbReference>
<dbReference type="Pfam" id="PF22669">
    <property type="entry name" value="Exo_endo_phos2"/>
    <property type="match status" value="1"/>
</dbReference>
<dbReference type="InterPro" id="IPR045849">
    <property type="entry name" value="IP5P_plant"/>
</dbReference>
<comment type="similarity">
    <text evidence="1">Belongs to the inositol polyphosphate 5-phosphatase family.</text>
</comment>
<dbReference type="OrthoDB" id="62798at2759"/>
<sequence length="442" mass="50606">MQGKQGEVMWPTLVANKIFRKRLGSENFARDFPNTPDSLLEGPNLHQESLSPKTLFNDQKDTHKYKVFVSTWNVGAITPAENLNMEDWLDTQSNSCDIYVLGFQEIVPLSARNVLGSENSRISIRWNSLIRAALNKAIPTLDKHKEAKVGELQKIYPVKDQNSIESCIRREYRCITSKQMVGILISVWVRSDLCQYIQHLSVSCVGCGFLGCLGNKGSVSVRFRLHERSFCFVCCHLASGGREGDERHRNSDAAEIFSRTSFPCDPSLGLPRKILDHDRVILLGDLNYRISLPEDTTRFLVEKREWNVLLKNDQLRAELMNGHVFGGWHEGAIEFAPTYKYYPNSDVYYGCVQGRKGEKRRAPAWCDRILWFGKGLKQNQYTRGESKLSDHRPIRAIFTAEVEVLRISEGFKSFFLLDRSPNHFNIFPTDEILCNGRSKFQI</sequence>
<name>A0A834ZHX6_TETSI</name>
<dbReference type="FunFam" id="3.60.10.10:FF:000053">
    <property type="entry name" value="Type IV inositol polyphosphate 5-phosphatase 9"/>
    <property type="match status" value="1"/>
</dbReference>
<dbReference type="EMBL" id="JABCRI010000004">
    <property type="protein sequence ID" value="KAF8407559.1"/>
    <property type="molecule type" value="Genomic_DNA"/>
</dbReference>
<reference evidence="4 5" key="1">
    <citation type="submission" date="2020-04" db="EMBL/GenBank/DDBJ databases">
        <title>Plant Genome Project.</title>
        <authorList>
            <person name="Zhang R.-G."/>
        </authorList>
    </citation>
    <scope>NUCLEOTIDE SEQUENCE [LARGE SCALE GENOMIC DNA]</scope>
    <source>
        <strain evidence="4">YNK0</strain>
        <tissue evidence="4">Leaf</tissue>
    </source>
</reference>
<dbReference type="GO" id="GO:0046856">
    <property type="term" value="P:phosphatidylinositol dephosphorylation"/>
    <property type="evidence" value="ECO:0007669"/>
    <property type="project" value="InterPro"/>
</dbReference>
<evidence type="ECO:0000256" key="1">
    <source>
        <dbReference type="ARBA" id="ARBA00010768"/>
    </source>
</evidence>
<protein>
    <recommendedName>
        <fullName evidence="3">Inositol polyphosphate-related phosphatase domain-containing protein</fullName>
    </recommendedName>
</protein>
<dbReference type="AlphaFoldDB" id="A0A834ZHX6"/>
<evidence type="ECO:0000313" key="5">
    <source>
        <dbReference type="Proteomes" id="UP000655225"/>
    </source>
</evidence>
<dbReference type="Proteomes" id="UP000655225">
    <property type="component" value="Unassembled WGS sequence"/>
</dbReference>
<evidence type="ECO:0000256" key="2">
    <source>
        <dbReference type="ARBA" id="ARBA00022801"/>
    </source>
</evidence>
<comment type="caution">
    <text evidence="4">The sequence shown here is derived from an EMBL/GenBank/DDBJ whole genome shotgun (WGS) entry which is preliminary data.</text>
</comment>
<dbReference type="OMA" id="RISIRWN"/>
<keyword evidence="2" id="KW-0378">Hydrolase</keyword>
<gene>
    <name evidence="4" type="ORF">HHK36_006693</name>
</gene>
<feature type="domain" description="Inositol polyphosphate-related phosphatase" evidence="3">
    <location>
        <begin position="63"/>
        <end position="406"/>
    </location>
</feature>
<dbReference type="InterPro" id="IPR000300">
    <property type="entry name" value="IPPc"/>
</dbReference>
<dbReference type="SMART" id="SM00128">
    <property type="entry name" value="IPPc"/>
    <property type="match status" value="1"/>
</dbReference>
<dbReference type="GO" id="GO:0004439">
    <property type="term" value="F:phosphatidylinositol-4,5-bisphosphate 5-phosphatase activity"/>
    <property type="evidence" value="ECO:0007669"/>
    <property type="project" value="TreeGrafter"/>
</dbReference>
<evidence type="ECO:0000259" key="3">
    <source>
        <dbReference type="SMART" id="SM00128"/>
    </source>
</evidence>